<keyword evidence="6 8" id="KW-1133">Transmembrane helix</keyword>
<keyword evidence="5" id="KW-0448">Lipopolysaccharide biosynthesis</keyword>
<accession>A0A4R6QTD7</accession>
<dbReference type="GO" id="GO:0099621">
    <property type="term" value="F:undecaprenyl-phosphate 4-deoxy-4-formamido-L-arabinose transferase activity"/>
    <property type="evidence" value="ECO:0007669"/>
    <property type="project" value="TreeGrafter"/>
</dbReference>
<evidence type="ECO:0000256" key="7">
    <source>
        <dbReference type="ARBA" id="ARBA00023136"/>
    </source>
</evidence>
<dbReference type="OrthoDB" id="9811884at2"/>
<keyword evidence="11" id="KW-1185">Reference proteome</keyword>
<keyword evidence="1" id="KW-1003">Cell membrane</keyword>
<dbReference type="CDD" id="cd04187">
    <property type="entry name" value="DPM1_like_bac"/>
    <property type="match status" value="1"/>
</dbReference>
<name>A0A4R6QTD7_9BURK</name>
<dbReference type="GO" id="GO:0005886">
    <property type="term" value="C:plasma membrane"/>
    <property type="evidence" value="ECO:0007669"/>
    <property type="project" value="TreeGrafter"/>
</dbReference>
<evidence type="ECO:0000256" key="2">
    <source>
        <dbReference type="ARBA" id="ARBA00022676"/>
    </source>
</evidence>
<evidence type="ECO:0000256" key="3">
    <source>
        <dbReference type="ARBA" id="ARBA00022679"/>
    </source>
</evidence>
<evidence type="ECO:0000256" key="1">
    <source>
        <dbReference type="ARBA" id="ARBA00022475"/>
    </source>
</evidence>
<gene>
    <name evidence="10" type="ORF">DES47_101694</name>
</gene>
<feature type="transmembrane region" description="Helical" evidence="8">
    <location>
        <begin position="278"/>
        <end position="303"/>
    </location>
</feature>
<feature type="domain" description="Glycosyltransferase 2-like" evidence="9">
    <location>
        <begin position="22"/>
        <end position="169"/>
    </location>
</feature>
<keyword evidence="2" id="KW-0328">Glycosyltransferase</keyword>
<dbReference type="InterPro" id="IPR029044">
    <property type="entry name" value="Nucleotide-diphossugar_trans"/>
</dbReference>
<dbReference type="AlphaFoldDB" id="A0A4R6QTD7"/>
<sequence>MHVDQKLREPIGATMTTELDLSIVVPVYNSAAMLDKLMARLTDTLSKLTEHYEIILVEDGSPDDSWAVIQAFRKTYGAHLVAVQLMRNYGQHNALMCGLGLARGEYVVTMDDDLQNPPEEIPRLLAQIKEQGLDLVYGCPSARSHAPWRNLGASVVWHFYRTVFKNPITPTPFRIMRQQLAHSVQFYDLNFTYLDGLLAWCTKRIGSIEVEHHVRQAGRSGYSVGKLIGLALNLYTNFSLIPLRIVSGLGFFAALTGFLTGAYYLFQYLASNIAVPGFASTVIAILVLGGVQLLALGIMGEYLGRLHLNVNRKPQYVVRQLDGLDRRSGDWA</sequence>
<dbReference type="InParanoid" id="A0A4R6QTD7"/>
<dbReference type="Gene3D" id="3.90.550.10">
    <property type="entry name" value="Spore Coat Polysaccharide Biosynthesis Protein SpsA, Chain A"/>
    <property type="match status" value="1"/>
</dbReference>
<dbReference type="InterPro" id="IPR050256">
    <property type="entry name" value="Glycosyltransferase_2"/>
</dbReference>
<organism evidence="10 11">
    <name type="scientific">Roseateles toxinivorans</name>
    <dbReference type="NCBI Taxonomy" id="270368"/>
    <lineage>
        <taxon>Bacteria</taxon>
        <taxon>Pseudomonadati</taxon>
        <taxon>Pseudomonadota</taxon>
        <taxon>Betaproteobacteria</taxon>
        <taxon>Burkholderiales</taxon>
        <taxon>Sphaerotilaceae</taxon>
        <taxon>Roseateles</taxon>
    </lineage>
</organism>
<evidence type="ECO:0000256" key="6">
    <source>
        <dbReference type="ARBA" id="ARBA00022989"/>
    </source>
</evidence>
<evidence type="ECO:0000259" key="9">
    <source>
        <dbReference type="Pfam" id="PF00535"/>
    </source>
</evidence>
<evidence type="ECO:0000313" key="10">
    <source>
        <dbReference type="EMBL" id="TDP74631.1"/>
    </source>
</evidence>
<dbReference type="Proteomes" id="UP000295361">
    <property type="component" value="Unassembled WGS sequence"/>
</dbReference>
<dbReference type="PANTHER" id="PTHR48090">
    <property type="entry name" value="UNDECAPRENYL-PHOSPHATE 4-DEOXY-4-FORMAMIDO-L-ARABINOSE TRANSFERASE-RELATED"/>
    <property type="match status" value="1"/>
</dbReference>
<reference evidence="10 11" key="1">
    <citation type="submission" date="2019-03" db="EMBL/GenBank/DDBJ databases">
        <title>Genomic Encyclopedia of Type Strains, Phase IV (KMG-IV): sequencing the most valuable type-strain genomes for metagenomic binning, comparative biology and taxonomic classification.</title>
        <authorList>
            <person name="Goeker M."/>
        </authorList>
    </citation>
    <scope>NUCLEOTIDE SEQUENCE [LARGE SCALE GENOMIC DNA]</scope>
    <source>
        <strain evidence="10 11">DSM 16998</strain>
    </source>
</reference>
<feature type="transmembrane region" description="Helical" evidence="8">
    <location>
        <begin position="245"/>
        <end position="266"/>
    </location>
</feature>
<evidence type="ECO:0000256" key="8">
    <source>
        <dbReference type="SAM" id="Phobius"/>
    </source>
</evidence>
<dbReference type="FunCoup" id="A0A4R6QTD7">
    <property type="interactions" value="490"/>
</dbReference>
<dbReference type="GO" id="GO:0009103">
    <property type="term" value="P:lipopolysaccharide biosynthetic process"/>
    <property type="evidence" value="ECO:0007669"/>
    <property type="project" value="UniProtKB-KW"/>
</dbReference>
<protein>
    <submittedName>
        <fullName evidence="10">Undecaprenyl-phosphate 4-deoxy-4-formamido-L-arabinose transferase</fullName>
    </submittedName>
</protein>
<evidence type="ECO:0000256" key="4">
    <source>
        <dbReference type="ARBA" id="ARBA00022692"/>
    </source>
</evidence>
<dbReference type="Pfam" id="PF00535">
    <property type="entry name" value="Glycos_transf_2"/>
    <property type="match status" value="1"/>
</dbReference>
<evidence type="ECO:0000256" key="5">
    <source>
        <dbReference type="ARBA" id="ARBA00022985"/>
    </source>
</evidence>
<dbReference type="EMBL" id="SNXS01000001">
    <property type="protein sequence ID" value="TDP74631.1"/>
    <property type="molecule type" value="Genomic_DNA"/>
</dbReference>
<keyword evidence="4 8" id="KW-0812">Transmembrane</keyword>
<proteinExistence type="predicted"/>
<keyword evidence="7 8" id="KW-0472">Membrane</keyword>
<comment type="caution">
    <text evidence="10">The sequence shown here is derived from an EMBL/GenBank/DDBJ whole genome shotgun (WGS) entry which is preliminary data.</text>
</comment>
<dbReference type="InterPro" id="IPR001173">
    <property type="entry name" value="Glyco_trans_2-like"/>
</dbReference>
<dbReference type="SUPFAM" id="SSF53448">
    <property type="entry name" value="Nucleotide-diphospho-sugar transferases"/>
    <property type="match status" value="1"/>
</dbReference>
<evidence type="ECO:0000313" key="11">
    <source>
        <dbReference type="Proteomes" id="UP000295361"/>
    </source>
</evidence>
<keyword evidence="3 10" id="KW-0808">Transferase</keyword>
<dbReference type="PANTHER" id="PTHR48090:SF3">
    <property type="entry name" value="UNDECAPRENYL-PHOSPHATE 4-DEOXY-4-FORMAMIDO-L-ARABINOSE TRANSFERASE"/>
    <property type="match status" value="1"/>
</dbReference>